<dbReference type="AlphaFoldDB" id="M5GGT2"/>
<dbReference type="Proteomes" id="UP000030653">
    <property type="component" value="Unassembled WGS sequence"/>
</dbReference>
<evidence type="ECO:0000313" key="1">
    <source>
        <dbReference type="EMBL" id="EJU06033.1"/>
    </source>
</evidence>
<protein>
    <submittedName>
        <fullName evidence="1">Uncharacterized protein</fullName>
    </submittedName>
</protein>
<organism evidence="1 2">
    <name type="scientific">Dacryopinax primogenitus (strain DJM 731)</name>
    <name type="common">Brown rot fungus</name>
    <dbReference type="NCBI Taxonomy" id="1858805"/>
    <lineage>
        <taxon>Eukaryota</taxon>
        <taxon>Fungi</taxon>
        <taxon>Dikarya</taxon>
        <taxon>Basidiomycota</taxon>
        <taxon>Agaricomycotina</taxon>
        <taxon>Dacrymycetes</taxon>
        <taxon>Dacrymycetales</taxon>
        <taxon>Dacrymycetaceae</taxon>
        <taxon>Dacryopinax</taxon>
    </lineage>
</organism>
<dbReference type="EMBL" id="JH795855">
    <property type="protein sequence ID" value="EJU06033.1"/>
    <property type="molecule type" value="Genomic_DNA"/>
</dbReference>
<name>M5GGT2_DACPD</name>
<reference evidence="1 2" key="1">
    <citation type="journal article" date="2012" name="Science">
        <title>The Paleozoic origin of enzymatic lignin decomposition reconstructed from 31 fungal genomes.</title>
        <authorList>
            <person name="Floudas D."/>
            <person name="Binder M."/>
            <person name="Riley R."/>
            <person name="Barry K."/>
            <person name="Blanchette R.A."/>
            <person name="Henrissat B."/>
            <person name="Martinez A.T."/>
            <person name="Otillar R."/>
            <person name="Spatafora J.W."/>
            <person name="Yadav J.S."/>
            <person name="Aerts A."/>
            <person name="Benoit I."/>
            <person name="Boyd A."/>
            <person name="Carlson A."/>
            <person name="Copeland A."/>
            <person name="Coutinho P.M."/>
            <person name="de Vries R.P."/>
            <person name="Ferreira P."/>
            <person name="Findley K."/>
            <person name="Foster B."/>
            <person name="Gaskell J."/>
            <person name="Glotzer D."/>
            <person name="Gorecki P."/>
            <person name="Heitman J."/>
            <person name="Hesse C."/>
            <person name="Hori C."/>
            <person name="Igarashi K."/>
            <person name="Jurgens J.A."/>
            <person name="Kallen N."/>
            <person name="Kersten P."/>
            <person name="Kohler A."/>
            <person name="Kuees U."/>
            <person name="Kumar T.K.A."/>
            <person name="Kuo A."/>
            <person name="LaButti K."/>
            <person name="Larrondo L.F."/>
            <person name="Lindquist E."/>
            <person name="Ling A."/>
            <person name="Lombard V."/>
            <person name="Lucas S."/>
            <person name="Lundell T."/>
            <person name="Martin R."/>
            <person name="McLaughlin D.J."/>
            <person name="Morgenstern I."/>
            <person name="Morin E."/>
            <person name="Murat C."/>
            <person name="Nagy L.G."/>
            <person name="Nolan M."/>
            <person name="Ohm R.A."/>
            <person name="Patyshakuliyeva A."/>
            <person name="Rokas A."/>
            <person name="Ruiz-Duenas F.J."/>
            <person name="Sabat G."/>
            <person name="Salamov A."/>
            <person name="Samejima M."/>
            <person name="Schmutz J."/>
            <person name="Slot J.C."/>
            <person name="St John F."/>
            <person name="Stenlid J."/>
            <person name="Sun H."/>
            <person name="Sun S."/>
            <person name="Syed K."/>
            <person name="Tsang A."/>
            <person name="Wiebenga A."/>
            <person name="Young D."/>
            <person name="Pisabarro A."/>
            <person name="Eastwood D.C."/>
            <person name="Martin F."/>
            <person name="Cullen D."/>
            <person name="Grigoriev I.V."/>
            <person name="Hibbett D.S."/>
        </authorList>
    </citation>
    <scope>NUCLEOTIDE SEQUENCE [LARGE SCALE GENOMIC DNA]</scope>
    <source>
        <strain evidence="1 2">DJM-731 SS1</strain>
    </source>
</reference>
<dbReference type="GeneID" id="63686532"/>
<keyword evidence="2" id="KW-1185">Reference proteome</keyword>
<proteinExistence type="predicted"/>
<sequence>MGLDIGKRRRLSTDAAQILERAVLQRPRDDRVCPLDLFDDAQRHANLEPYDSYLRDGDDGCGGYSIIRYVSAAVVEQQQVCSGTPSTCGSIRLTSVLIVSSAWLILSQ</sequence>
<dbReference type="RefSeq" id="XP_040632927.1">
    <property type="nucleotide sequence ID" value="XM_040771470.1"/>
</dbReference>
<accession>M5GGT2</accession>
<dbReference type="HOGENOM" id="CLU_2196854_0_0_1"/>
<evidence type="ECO:0000313" key="2">
    <source>
        <dbReference type="Proteomes" id="UP000030653"/>
    </source>
</evidence>
<gene>
    <name evidence="1" type="ORF">DACRYDRAFT_19360</name>
</gene>